<dbReference type="EnsemblMetazoa" id="PPAI009962-RA">
    <property type="protein sequence ID" value="PPAI009962-PA"/>
    <property type="gene ID" value="PPAI009962"/>
</dbReference>
<feature type="region of interest" description="Disordered" evidence="1">
    <location>
        <begin position="1"/>
        <end position="23"/>
    </location>
</feature>
<dbReference type="AlphaFoldDB" id="A0A1B0DNB7"/>
<feature type="compositionally biased region" description="Polar residues" evidence="1">
    <location>
        <begin position="1"/>
        <end position="18"/>
    </location>
</feature>
<feature type="compositionally biased region" description="Low complexity" evidence="1">
    <location>
        <begin position="190"/>
        <end position="212"/>
    </location>
</feature>
<keyword evidence="3" id="KW-1185">Reference proteome</keyword>
<dbReference type="VEuPathDB" id="VectorBase:PPAPM1_008361"/>
<reference evidence="2" key="1">
    <citation type="submission" date="2022-08" db="UniProtKB">
        <authorList>
            <consortium name="EnsemblMetazoa"/>
        </authorList>
    </citation>
    <scope>IDENTIFICATION</scope>
    <source>
        <strain evidence="2">Israel</strain>
    </source>
</reference>
<organism evidence="2 3">
    <name type="scientific">Phlebotomus papatasi</name>
    <name type="common">Sandfly</name>
    <dbReference type="NCBI Taxonomy" id="29031"/>
    <lineage>
        <taxon>Eukaryota</taxon>
        <taxon>Metazoa</taxon>
        <taxon>Ecdysozoa</taxon>
        <taxon>Arthropoda</taxon>
        <taxon>Hexapoda</taxon>
        <taxon>Insecta</taxon>
        <taxon>Pterygota</taxon>
        <taxon>Neoptera</taxon>
        <taxon>Endopterygota</taxon>
        <taxon>Diptera</taxon>
        <taxon>Nematocera</taxon>
        <taxon>Psychodoidea</taxon>
        <taxon>Psychodidae</taxon>
        <taxon>Phlebotomus</taxon>
        <taxon>Phlebotomus</taxon>
    </lineage>
</organism>
<dbReference type="Proteomes" id="UP000092462">
    <property type="component" value="Unassembled WGS sequence"/>
</dbReference>
<sequence>MESSRSKVTQSSMSSVNGKSGGATVYISPSPSLLLQRTQRVYSSALTASTAATSLPGEHHQLPKKSHVVKIQIPRIEHQSAPRVDGAQTSTKTSTRVSIVPIVVDRVPNKLPKESHTPFQQHVEQPKIAEMVQKHESPDLDVVSNSSYLYYIPNTMRSSGQCSPDTLDSGTCSDMEATPPPLPKKMSKIPAPAGSSGSVSPVQQQGTSTPSGSPQPPVNGGTRHVRNGSVTDSEESESSLSCDSLNCAEVLGDKSESGKMLLPDSLLKDIRKRSAEQDSVKMVDFTIDTMQRDDLEDEKDLDPIYDTDRFYKFYINEYVQDPVTQGEPKIVDTDESFAGYRDIHSGTSTIRSSKGTIRGVKNRVRNGIVTFQQMQSNLK</sequence>
<accession>A0A1B0DNB7</accession>
<protein>
    <recommendedName>
        <fullName evidence="4">Glutaredoxin domain-containing protein</fullName>
    </recommendedName>
</protein>
<feature type="compositionally biased region" description="Polar residues" evidence="1">
    <location>
        <begin position="159"/>
        <end position="172"/>
    </location>
</feature>
<evidence type="ECO:0000313" key="2">
    <source>
        <dbReference type="EnsemblMetazoa" id="PPAI009962-PA"/>
    </source>
</evidence>
<name>A0A1B0DNB7_PHLPP</name>
<feature type="region of interest" description="Disordered" evidence="1">
    <location>
        <begin position="159"/>
        <end position="243"/>
    </location>
</feature>
<proteinExistence type="predicted"/>
<evidence type="ECO:0000256" key="1">
    <source>
        <dbReference type="SAM" id="MobiDB-lite"/>
    </source>
</evidence>
<dbReference type="VEuPathDB" id="VectorBase:PPAI009962"/>
<evidence type="ECO:0008006" key="4">
    <source>
        <dbReference type="Google" id="ProtNLM"/>
    </source>
</evidence>
<dbReference type="EMBL" id="AJVK01007497">
    <property type="status" value="NOT_ANNOTATED_CDS"/>
    <property type="molecule type" value="Genomic_DNA"/>
</dbReference>
<evidence type="ECO:0000313" key="3">
    <source>
        <dbReference type="Proteomes" id="UP000092462"/>
    </source>
</evidence>